<comment type="function">
    <text evidence="9">An essential GTPase which binds GTP, GDP and possibly (p)ppGpp with moderate affinity, with high nucleotide exchange rates and a fairly low GTP hydrolysis rate. Plays a role in control of the cell cycle, stress response, ribosome biogenesis and in those bacteria that undergo differentiation, in morphogenesis control.</text>
</comment>
<dbReference type="EC" id="3.6.5.-" evidence="9"/>
<evidence type="ECO:0000256" key="5">
    <source>
        <dbReference type="ARBA" id="ARBA00022741"/>
    </source>
</evidence>
<dbReference type="InterPro" id="IPR005225">
    <property type="entry name" value="Small_GTP-bd"/>
</dbReference>
<dbReference type="InterPro" id="IPR006169">
    <property type="entry name" value="GTP1_OBG_dom"/>
</dbReference>
<comment type="caution">
    <text evidence="13">The sequence shown here is derived from an EMBL/GenBank/DDBJ whole genome shotgun (WGS) entry which is preliminary data.</text>
</comment>
<comment type="subcellular location">
    <subcellularLocation>
        <location evidence="9">Cytoplasm</location>
    </subcellularLocation>
</comment>
<evidence type="ECO:0000256" key="9">
    <source>
        <dbReference type="HAMAP-Rule" id="MF_01454"/>
    </source>
</evidence>
<dbReference type="AlphaFoldDB" id="A0A511RN90"/>
<evidence type="ECO:0000256" key="3">
    <source>
        <dbReference type="ARBA" id="ARBA00022490"/>
    </source>
</evidence>
<reference evidence="13 14" key="1">
    <citation type="submission" date="2019-07" db="EMBL/GenBank/DDBJ databases">
        <title>Whole genome shotgun sequence of Oceanithermus desulfurans NBRC 100063.</title>
        <authorList>
            <person name="Hosoyama A."/>
            <person name="Uohara A."/>
            <person name="Ohji S."/>
            <person name="Ichikawa N."/>
        </authorList>
    </citation>
    <scope>NUCLEOTIDE SEQUENCE [LARGE SCALE GENOMIC DNA]</scope>
    <source>
        <strain evidence="13 14">NBRC 100063</strain>
    </source>
</reference>
<dbReference type="PRINTS" id="PR00326">
    <property type="entry name" value="GTP1OBG"/>
</dbReference>
<feature type="binding site" evidence="9">
    <location>
        <position position="191"/>
    </location>
    <ligand>
        <name>Mg(2+)</name>
        <dbReference type="ChEBI" id="CHEBI:18420"/>
    </ligand>
</feature>
<dbReference type="Pfam" id="PF01926">
    <property type="entry name" value="MMR_HSR1"/>
    <property type="match status" value="1"/>
</dbReference>
<dbReference type="NCBIfam" id="NF008956">
    <property type="entry name" value="PRK12299.1"/>
    <property type="match status" value="1"/>
</dbReference>
<feature type="binding site" evidence="9">
    <location>
        <position position="171"/>
    </location>
    <ligand>
        <name>Mg(2+)</name>
        <dbReference type="ChEBI" id="CHEBI:18420"/>
    </ligand>
</feature>
<dbReference type="Gene3D" id="3.30.300.350">
    <property type="entry name" value="GTP-binding protein OBG, C-terminal domain"/>
    <property type="match status" value="1"/>
</dbReference>
<feature type="domain" description="Obg" evidence="12">
    <location>
        <begin position="1"/>
        <end position="157"/>
    </location>
</feature>
<sequence length="415" mass="44188">MFRDTLEITVAAGHGGDGVVSFFREKYIPKGGPDGGDGGRGGSVYLKAGSGVDSLAKLSKRSYKAERGQHGKGKGMDGRAGKDLVIEVPLGTRVYDAETGELIADLVTEGQTALVAKGGDGGLGNAHFATSTRQAPRFALGGLPGEKRRLRLELRLIADVGLVGYPNAGKSSLLAALTRARPKVADYPFTTLSPNLGVVEGELERFTLADIPGIIEGAHEGKGLGLDFLRHISRTRLLLYVLDATREPRAALAALRREVGAYDPGLLRRPSLVALNKVDLLDGDAVEERVHALAAEGLAVVPTSAVTGAGLEELKQALFQLLPAAPQPVTPPGPRVREEVPALEVHEVEEGVFEVRAPELEQLIGRIRGELFEAAEWLQGEFRRRGVEAALKARGVRAGDTVRIGDLEFEYIPEG</sequence>
<evidence type="ECO:0000256" key="1">
    <source>
        <dbReference type="ARBA" id="ARBA00001946"/>
    </source>
</evidence>
<dbReference type="Gene3D" id="2.70.210.12">
    <property type="entry name" value="GTP1/OBG domain"/>
    <property type="match status" value="1"/>
</dbReference>
<dbReference type="InterPro" id="IPR036726">
    <property type="entry name" value="GTP1_OBG_dom_sf"/>
</dbReference>
<gene>
    <name evidence="9 13" type="primary">obg</name>
    <name evidence="13" type="ORF">ODE01S_18260</name>
</gene>
<dbReference type="RefSeq" id="WP_147148090.1">
    <property type="nucleotide sequence ID" value="NZ_BJXN01000013.1"/>
</dbReference>
<name>A0A511RN90_9DEIN</name>
<dbReference type="InterPro" id="IPR036346">
    <property type="entry name" value="GTP-bd_prot_GTP1/OBG_C_sf"/>
</dbReference>
<comment type="subunit">
    <text evidence="9">Monomer.</text>
</comment>
<dbReference type="SUPFAM" id="SSF102741">
    <property type="entry name" value="Obg GTP-binding protein C-terminal domain"/>
    <property type="match status" value="1"/>
</dbReference>
<keyword evidence="7 9" id="KW-0460">Magnesium</keyword>
<dbReference type="Gene3D" id="3.40.50.300">
    <property type="entry name" value="P-loop containing nucleotide triphosphate hydrolases"/>
    <property type="match status" value="1"/>
</dbReference>
<dbReference type="InterPro" id="IPR045086">
    <property type="entry name" value="OBG_GTPase"/>
</dbReference>
<dbReference type="InterPro" id="IPR015349">
    <property type="entry name" value="OCT_dom"/>
</dbReference>
<feature type="binding site" evidence="9">
    <location>
        <begin position="164"/>
        <end position="171"/>
    </location>
    <ligand>
        <name>GTP</name>
        <dbReference type="ChEBI" id="CHEBI:37565"/>
    </ligand>
</feature>
<evidence type="ECO:0000256" key="6">
    <source>
        <dbReference type="ARBA" id="ARBA00022801"/>
    </source>
</evidence>
<dbReference type="PROSITE" id="PS51883">
    <property type="entry name" value="OBG"/>
    <property type="match status" value="1"/>
</dbReference>
<evidence type="ECO:0000259" key="11">
    <source>
        <dbReference type="PROSITE" id="PS51881"/>
    </source>
</evidence>
<feature type="binding site" evidence="9">
    <location>
        <begin position="210"/>
        <end position="213"/>
    </location>
    <ligand>
        <name>GTP</name>
        <dbReference type="ChEBI" id="CHEBI:37565"/>
    </ligand>
</feature>
<dbReference type="InterPro" id="IPR031167">
    <property type="entry name" value="G_OBG"/>
</dbReference>
<evidence type="ECO:0000259" key="10">
    <source>
        <dbReference type="PROSITE" id="PS51710"/>
    </source>
</evidence>
<dbReference type="EMBL" id="BJXN01000013">
    <property type="protein sequence ID" value="GEM90392.1"/>
    <property type="molecule type" value="Genomic_DNA"/>
</dbReference>
<dbReference type="CDD" id="cd01898">
    <property type="entry name" value="Obg"/>
    <property type="match status" value="1"/>
</dbReference>
<dbReference type="NCBIfam" id="TIGR02729">
    <property type="entry name" value="Obg_CgtA"/>
    <property type="match status" value="1"/>
</dbReference>
<dbReference type="PANTHER" id="PTHR11702:SF31">
    <property type="entry name" value="MITOCHONDRIAL RIBOSOME-ASSOCIATED GTPASE 2"/>
    <property type="match status" value="1"/>
</dbReference>
<evidence type="ECO:0000259" key="12">
    <source>
        <dbReference type="PROSITE" id="PS51883"/>
    </source>
</evidence>
<feature type="domain" description="OCT" evidence="11">
    <location>
        <begin position="335"/>
        <end position="413"/>
    </location>
</feature>
<dbReference type="Pfam" id="PF09269">
    <property type="entry name" value="DUF1967"/>
    <property type="match status" value="1"/>
</dbReference>
<dbReference type="GO" id="GO:0000287">
    <property type="term" value="F:magnesium ion binding"/>
    <property type="evidence" value="ECO:0007669"/>
    <property type="project" value="InterPro"/>
</dbReference>
<dbReference type="PROSITE" id="PS51710">
    <property type="entry name" value="G_OBG"/>
    <property type="match status" value="1"/>
</dbReference>
<dbReference type="NCBIfam" id="TIGR03595">
    <property type="entry name" value="Obg_CgtA_exten"/>
    <property type="match status" value="1"/>
</dbReference>
<organism evidence="13 14">
    <name type="scientific">Oceanithermus desulfurans NBRC 100063</name>
    <dbReference type="NCBI Taxonomy" id="1227550"/>
    <lineage>
        <taxon>Bacteria</taxon>
        <taxon>Thermotogati</taxon>
        <taxon>Deinococcota</taxon>
        <taxon>Deinococci</taxon>
        <taxon>Thermales</taxon>
        <taxon>Thermaceae</taxon>
        <taxon>Oceanithermus</taxon>
    </lineage>
</organism>
<dbReference type="InterPro" id="IPR006073">
    <property type="entry name" value="GTP-bd"/>
</dbReference>
<dbReference type="GO" id="GO:0005737">
    <property type="term" value="C:cytoplasm"/>
    <property type="evidence" value="ECO:0007669"/>
    <property type="project" value="UniProtKB-SubCell"/>
</dbReference>
<feature type="binding site" evidence="9">
    <location>
        <begin position="189"/>
        <end position="193"/>
    </location>
    <ligand>
        <name>GTP</name>
        <dbReference type="ChEBI" id="CHEBI:37565"/>
    </ligand>
</feature>
<evidence type="ECO:0000256" key="8">
    <source>
        <dbReference type="ARBA" id="ARBA00023134"/>
    </source>
</evidence>
<feature type="binding site" evidence="9">
    <location>
        <begin position="276"/>
        <end position="279"/>
    </location>
    <ligand>
        <name>GTP</name>
        <dbReference type="ChEBI" id="CHEBI:37565"/>
    </ligand>
</feature>
<feature type="domain" description="OBG-type G" evidence="10">
    <location>
        <begin position="158"/>
        <end position="323"/>
    </location>
</feature>
<evidence type="ECO:0000256" key="2">
    <source>
        <dbReference type="ARBA" id="ARBA00007699"/>
    </source>
</evidence>
<dbReference type="NCBIfam" id="NF008954">
    <property type="entry name" value="PRK12296.1"/>
    <property type="match status" value="1"/>
</dbReference>
<dbReference type="SUPFAM" id="SSF52540">
    <property type="entry name" value="P-loop containing nucleoside triphosphate hydrolases"/>
    <property type="match status" value="1"/>
</dbReference>
<dbReference type="OrthoDB" id="9807318at2"/>
<accession>A0A511RN90</accession>
<dbReference type="InterPro" id="IPR027417">
    <property type="entry name" value="P-loop_NTPase"/>
</dbReference>
<evidence type="ECO:0000313" key="13">
    <source>
        <dbReference type="EMBL" id="GEM90392.1"/>
    </source>
</evidence>
<evidence type="ECO:0000313" key="14">
    <source>
        <dbReference type="Proteomes" id="UP000321827"/>
    </source>
</evidence>
<keyword evidence="4 9" id="KW-0479">Metal-binding</keyword>
<dbReference type="InterPro" id="IPR014100">
    <property type="entry name" value="GTP-bd_Obg/CgtA"/>
</dbReference>
<dbReference type="SUPFAM" id="SSF82051">
    <property type="entry name" value="Obg GTP-binding protein N-terminal domain"/>
    <property type="match status" value="1"/>
</dbReference>
<dbReference type="NCBIfam" id="NF008955">
    <property type="entry name" value="PRK12297.1"/>
    <property type="match status" value="1"/>
</dbReference>
<dbReference type="Pfam" id="PF01018">
    <property type="entry name" value="GTP1_OBG"/>
    <property type="match status" value="1"/>
</dbReference>
<dbReference type="NCBIfam" id="TIGR00231">
    <property type="entry name" value="small_GTP"/>
    <property type="match status" value="1"/>
</dbReference>
<keyword evidence="3 9" id="KW-0963">Cytoplasm</keyword>
<evidence type="ECO:0000256" key="4">
    <source>
        <dbReference type="ARBA" id="ARBA00022723"/>
    </source>
</evidence>
<dbReference type="PROSITE" id="PS51881">
    <property type="entry name" value="OCT"/>
    <property type="match status" value="1"/>
</dbReference>
<evidence type="ECO:0000256" key="7">
    <source>
        <dbReference type="ARBA" id="ARBA00022842"/>
    </source>
</evidence>
<dbReference type="FunFam" id="2.70.210.12:FF:000001">
    <property type="entry name" value="GTPase Obg"/>
    <property type="match status" value="1"/>
</dbReference>
<feature type="binding site" evidence="9">
    <location>
        <begin position="304"/>
        <end position="306"/>
    </location>
    <ligand>
        <name>GTP</name>
        <dbReference type="ChEBI" id="CHEBI:37565"/>
    </ligand>
</feature>
<comment type="similarity">
    <text evidence="2 9">Belongs to the TRAFAC class OBG-HflX-like GTPase superfamily. OBG GTPase family.</text>
</comment>
<keyword evidence="8 9" id="KW-0342">GTP-binding</keyword>
<dbReference type="GO" id="GO:0005525">
    <property type="term" value="F:GTP binding"/>
    <property type="evidence" value="ECO:0007669"/>
    <property type="project" value="UniProtKB-UniRule"/>
</dbReference>
<dbReference type="GO" id="GO:0003924">
    <property type="term" value="F:GTPase activity"/>
    <property type="evidence" value="ECO:0007669"/>
    <property type="project" value="UniProtKB-UniRule"/>
</dbReference>
<dbReference type="GO" id="GO:0042254">
    <property type="term" value="P:ribosome biogenesis"/>
    <property type="evidence" value="ECO:0007669"/>
    <property type="project" value="UniProtKB-UniRule"/>
</dbReference>
<dbReference type="InterPro" id="IPR006074">
    <property type="entry name" value="GTP1-OBG_CS"/>
</dbReference>
<dbReference type="PROSITE" id="PS00905">
    <property type="entry name" value="GTP1_OBG"/>
    <property type="match status" value="1"/>
</dbReference>
<keyword evidence="5 9" id="KW-0547">Nucleotide-binding</keyword>
<comment type="cofactor">
    <cofactor evidence="1 9">
        <name>Mg(2+)</name>
        <dbReference type="ChEBI" id="CHEBI:18420"/>
    </cofactor>
</comment>
<protein>
    <recommendedName>
        <fullName evidence="9">GTPase Obg</fullName>
        <ecNumber evidence="9">3.6.5.-</ecNumber>
    </recommendedName>
    <alternativeName>
        <fullName evidence="9">GTP-binding protein Obg</fullName>
    </alternativeName>
</protein>
<proteinExistence type="inferred from homology"/>
<dbReference type="Proteomes" id="UP000321827">
    <property type="component" value="Unassembled WGS sequence"/>
</dbReference>
<dbReference type="HAMAP" id="MF_01454">
    <property type="entry name" value="GTPase_Obg"/>
    <property type="match status" value="1"/>
</dbReference>
<keyword evidence="6 9" id="KW-0378">Hydrolase</keyword>
<dbReference type="PANTHER" id="PTHR11702">
    <property type="entry name" value="DEVELOPMENTALLY REGULATED GTP-BINDING PROTEIN-RELATED"/>
    <property type="match status" value="1"/>
</dbReference>